<evidence type="ECO:0008006" key="4">
    <source>
        <dbReference type="Google" id="ProtNLM"/>
    </source>
</evidence>
<dbReference type="AlphaFoldDB" id="A0AAV9I0F9"/>
<name>A0AAV9I0F9_9PEZI</name>
<reference evidence="2" key="2">
    <citation type="submission" date="2023-06" db="EMBL/GenBank/DDBJ databases">
        <authorList>
            <consortium name="Lawrence Berkeley National Laboratory"/>
            <person name="Mondo S.J."/>
            <person name="Hensen N."/>
            <person name="Bonometti L."/>
            <person name="Westerberg I."/>
            <person name="Brannstrom I.O."/>
            <person name="Guillou S."/>
            <person name="Cros-Aarteil S."/>
            <person name="Calhoun S."/>
            <person name="Haridas S."/>
            <person name="Kuo A."/>
            <person name="Pangilinan J."/>
            <person name="Riley R."/>
            <person name="Labutti K."/>
            <person name="Andreopoulos B."/>
            <person name="Lipzen A."/>
            <person name="Chen C."/>
            <person name="Yanf M."/>
            <person name="Daum C."/>
            <person name="Ng V."/>
            <person name="Clum A."/>
            <person name="Steindorff A."/>
            <person name="Ohm R."/>
            <person name="Martin F."/>
            <person name="Silar P."/>
            <person name="Natvig D."/>
            <person name="Lalanne C."/>
            <person name="Gautier V."/>
            <person name="Ament-Velasquez S.L."/>
            <person name="Kruys A."/>
            <person name="Hutchinson M.I."/>
            <person name="Powell A.J."/>
            <person name="Barry K."/>
            <person name="Miller A.N."/>
            <person name="Grigoriev I.V."/>
            <person name="Debuchy R."/>
            <person name="Gladieux P."/>
            <person name="Thoren M.H."/>
            <person name="Johannesson H."/>
        </authorList>
    </citation>
    <scope>NUCLEOTIDE SEQUENCE</scope>
    <source>
        <strain evidence="2">PSN324</strain>
    </source>
</reference>
<comment type="caution">
    <text evidence="2">The sequence shown here is derived from an EMBL/GenBank/DDBJ whole genome shotgun (WGS) entry which is preliminary data.</text>
</comment>
<sequence length="70" mass="7846">MVKLTQKFVGRNLAIVSISFLSALPEPAEPAKPCRRNFYSINKTQTEGYCYGVFLCKQSNKPHLAVGRLD</sequence>
<dbReference type="Proteomes" id="UP001321749">
    <property type="component" value="Unassembled WGS sequence"/>
</dbReference>
<keyword evidence="1" id="KW-0732">Signal</keyword>
<evidence type="ECO:0000313" key="2">
    <source>
        <dbReference type="EMBL" id="KAK4465665.1"/>
    </source>
</evidence>
<dbReference type="EMBL" id="MU864937">
    <property type="protein sequence ID" value="KAK4465665.1"/>
    <property type="molecule type" value="Genomic_DNA"/>
</dbReference>
<accession>A0AAV9I0F9</accession>
<protein>
    <recommendedName>
        <fullName evidence="4">Secreted protein</fullName>
    </recommendedName>
</protein>
<feature type="signal peptide" evidence="1">
    <location>
        <begin position="1"/>
        <end position="30"/>
    </location>
</feature>
<proteinExistence type="predicted"/>
<gene>
    <name evidence="2" type="ORF">QBC42DRAFT_260645</name>
</gene>
<reference evidence="2" key="1">
    <citation type="journal article" date="2023" name="Mol. Phylogenet. Evol.">
        <title>Genome-scale phylogeny and comparative genomics of the fungal order Sordariales.</title>
        <authorList>
            <person name="Hensen N."/>
            <person name="Bonometti L."/>
            <person name="Westerberg I."/>
            <person name="Brannstrom I.O."/>
            <person name="Guillou S."/>
            <person name="Cros-Aarteil S."/>
            <person name="Calhoun S."/>
            <person name="Haridas S."/>
            <person name="Kuo A."/>
            <person name="Mondo S."/>
            <person name="Pangilinan J."/>
            <person name="Riley R."/>
            <person name="LaButti K."/>
            <person name="Andreopoulos B."/>
            <person name="Lipzen A."/>
            <person name="Chen C."/>
            <person name="Yan M."/>
            <person name="Daum C."/>
            <person name="Ng V."/>
            <person name="Clum A."/>
            <person name="Steindorff A."/>
            <person name="Ohm R.A."/>
            <person name="Martin F."/>
            <person name="Silar P."/>
            <person name="Natvig D.O."/>
            <person name="Lalanne C."/>
            <person name="Gautier V."/>
            <person name="Ament-Velasquez S.L."/>
            <person name="Kruys A."/>
            <person name="Hutchinson M.I."/>
            <person name="Powell A.J."/>
            <person name="Barry K."/>
            <person name="Miller A.N."/>
            <person name="Grigoriev I.V."/>
            <person name="Debuchy R."/>
            <person name="Gladieux P."/>
            <person name="Hiltunen Thoren M."/>
            <person name="Johannesson H."/>
        </authorList>
    </citation>
    <scope>NUCLEOTIDE SEQUENCE</scope>
    <source>
        <strain evidence="2">PSN324</strain>
    </source>
</reference>
<keyword evidence="3" id="KW-1185">Reference proteome</keyword>
<organism evidence="2 3">
    <name type="scientific">Cladorrhinum samala</name>
    <dbReference type="NCBI Taxonomy" id="585594"/>
    <lineage>
        <taxon>Eukaryota</taxon>
        <taxon>Fungi</taxon>
        <taxon>Dikarya</taxon>
        <taxon>Ascomycota</taxon>
        <taxon>Pezizomycotina</taxon>
        <taxon>Sordariomycetes</taxon>
        <taxon>Sordariomycetidae</taxon>
        <taxon>Sordariales</taxon>
        <taxon>Podosporaceae</taxon>
        <taxon>Cladorrhinum</taxon>
    </lineage>
</organism>
<feature type="chain" id="PRO_5043608832" description="Secreted protein" evidence="1">
    <location>
        <begin position="31"/>
        <end position="70"/>
    </location>
</feature>
<evidence type="ECO:0000256" key="1">
    <source>
        <dbReference type="SAM" id="SignalP"/>
    </source>
</evidence>
<evidence type="ECO:0000313" key="3">
    <source>
        <dbReference type="Proteomes" id="UP001321749"/>
    </source>
</evidence>